<proteinExistence type="predicted"/>
<protein>
    <submittedName>
        <fullName evidence="1">Uncharacterized protein</fullName>
    </submittedName>
</protein>
<dbReference type="EMBL" id="NRSD01000003">
    <property type="protein sequence ID" value="MBK1643958.1"/>
    <property type="molecule type" value="Genomic_DNA"/>
</dbReference>
<evidence type="ECO:0000313" key="1">
    <source>
        <dbReference type="EMBL" id="MBK1643958.1"/>
    </source>
</evidence>
<organism evidence="1 2">
    <name type="scientific">Thiocapsa imhoffii</name>
    <dbReference type="NCBI Taxonomy" id="382777"/>
    <lineage>
        <taxon>Bacteria</taxon>
        <taxon>Pseudomonadati</taxon>
        <taxon>Pseudomonadota</taxon>
        <taxon>Gammaproteobacteria</taxon>
        <taxon>Chromatiales</taxon>
        <taxon>Chromatiaceae</taxon>
        <taxon>Thiocapsa</taxon>
    </lineage>
</organism>
<dbReference type="RefSeq" id="WP_200386761.1">
    <property type="nucleotide sequence ID" value="NZ_NRSD01000003.1"/>
</dbReference>
<dbReference type="Proteomes" id="UP001138802">
    <property type="component" value="Unassembled WGS sequence"/>
</dbReference>
<name>A0A9X0WG30_9GAMM</name>
<dbReference type="AlphaFoldDB" id="A0A9X0WG30"/>
<sequence>MERDYKLPSLYKSLLILALVFGPFFWLAFTEDGQRRTDLALMFILGKPEFNAALETMSTALTEAQFRETFPNLALQCADGRNPFGNRLCAAPIGSFNGIPSASVAFFFAQDRLQAVKLSYRRAYHTVIRDWVERRVTSRRDPRALQQPIVQVDDGVASWEVSDGVLVLRDGPLANHEEPALFWLARAPHAP</sequence>
<keyword evidence="2" id="KW-1185">Reference proteome</keyword>
<accession>A0A9X0WG30</accession>
<gene>
    <name evidence="1" type="ORF">CKO25_04650</name>
</gene>
<evidence type="ECO:0000313" key="2">
    <source>
        <dbReference type="Proteomes" id="UP001138802"/>
    </source>
</evidence>
<reference evidence="1 2" key="1">
    <citation type="journal article" date="2020" name="Microorganisms">
        <title>Osmotic Adaptation and Compatible Solute Biosynthesis of Phototrophic Bacteria as Revealed from Genome Analyses.</title>
        <authorList>
            <person name="Imhoff J.F."/>
            <person name="Rahn T."/>
            <person name="Kunzel S."/>
            <person name="Keller A."/>
            <person name="Neulinger S.C."/>
        </authorList>
    </citation>
    <scope>NUCLEOTIDE SEQUENCE [LARGE SCALE GENOMIC DNA]</scope>
    <source>
        <strain evidence="1 2">DSM 21303</strain>
    </source>
</reference>
<comment type="caution">
    <text evidence="1">The sequence shown here is derived from an EMBL/GenBank/DDBJ whole genome shotgun (WGS) entry which is preliminary data.</text>
</comment>